<name>A0A1T3MTD9_9FLAO</name>
<keyword evidence="2" id="KW-1185">Reference proteome</keyword>
<accession>A0A1T3MTD9</accession>
<dbReference type="AlphaFoldDB" id="A0A1T3MTD9"/>
<proteinExistence type="predicted"/>
<comment type="caution">
    <text evidence="1">The sequence shown here is derived from an EMBL/GenBank/DDBJ whole genome shotgun (WGS) entry which is preliminary data.</text>
</comment>
<protein>
    <submittedName>
        <fullName evidence="1">Uncharacterized protein</fullName>
    </submittedName>
</protein>
<evidence type="ECO:0000313" key="1">
    <source>
        <dbReference type="EMBL" id="OPC67902.1"/>
    </source>
</evidence>
<sequence>MKDIVNKTFYSYSGGVMPQMKAEFGAKKKNALIVLKWPVLYTIIYHLRLKTIKVYCNLCIFATCFFK</sequence>
<evidence type="ECO:0000313" key="2">
    <source>
        <dbReference type="Proteomes" id="UP000190813"/>
    </source>
</evidence>
<dbReference type="EMBL" id="MAHX01000006">
    <property type="protein sequence ID" value="OPC67902.1"/>
    <property type="molecule type" value="Genomic_DNA"/>
</dbReference>
<reference evidence="1 2" key="1">
    <citation type="submission" date="2016-06" db="EMBL/GenBank/DDBJ databases">
        <title>Revisiting the taxonomy of the Elizabethkingia Genus based on Whole-Genome Sequencing, Optical Mapping, and MALDI-TOF.</title>
        <authorList>
            <person name="Nicholson A.C."/>
        </authorList>
    </citation>
    <scope>NUCLEOTIDE SEQUENCE [LARGE SCALE GENOMIC DNA]</scope>
    <source>
        <strain evidence="1 2">G4070</strain>
    </source>
</reference>
<dbReference type="Proteomes" id="UP000190813">
    <property type="component" value="Unassembled WGS sequence"/>
</dbReference>
<gene>
    <name evidence="1" type="ORF">BAZ10_15010</name>
</gene>
<organism evidence="1 2">
    <name type="scientific">Elizabethkingia occulta</name>
    <dbReference type="NCBI Taxonomy" id="1867263"/>
    <lineage>
        <taxon>Bacteria</taxon>
        <taxon>Pseudomonadati</taxon>
        <taxon>Bacteroidota</taxon>
        <taxon>Flavobacteriia</taxon>
        <taxon>Flavobacteriales</taxon>
        <taxon>Weeksellaceae</taxon>
        <taxon>Elizabethkingia</taxon>
    </lineage>
</organism>